<dbReference type="Proteomes" id="UP001612741">
    <property type="component" value="Unassembled WGS sequence"/>
</dbReference>
<feature type="domain" description="Protein-arginine deiminase C-terminal" evidence="1">
    <location>
        <begin position="386"/>
        <end position="571"/>
    </location>
</feature>
<dbReference type="Pfam" id="PF03068">
    <property type="entry name" value="PAD"/>
    <property type="match status" value="2"/>
</dbReference>
<evidence type="ECO:0000313" key="3">
    <source>
        <dbReference type="Proteomes" id="UP001612741"/>
    </source>
</evidence>
<feature type="domain" description="Protein-arginine deiminase C-terminal" evidence="1">
    <location>
        <begin position="637"/>
        <end position="681"/>
    </location>
</feature>
<dbReference type="SUPFAM" id="SSF55909">
    <property type="entry name" value="Pentein"/>
    <property type="match status" value="2"/>
</dbReference>
<accession>A0ABW7YSY4</accession>
<dbReference type="EMBL" id="JBITGY010000004">
    <property type="protein sequence ID" value="MFI6499027.1"/>
    <property type="molecule type" value="Genomic_DNA"/>
</dbReference>
<keyword evidence="3" id="KW-1185">Reference proteome</keyword>
<reference evidence="2 3" key="1">
    <citation type="submission" date="2024-10" db="EMBL/GenBank/DDBJ databases">
        <title>The Natural Products Discovery Center: Release of the First 8490 Sequenced Strains for Exploring Actinobacteria Biosynthetic Diversity.</title>
        <authorList>
            <person name="Kalkreuter E."/>
            <person name="Kautsar S.A."/>
            <person name="Yang D."/>
            <person name="Bader C.D."/>
            <person name="Teijaro C.N."/>
            <person name="Fluegel L."/>
            <person name="Davis C.M."/>
            <person name="Simpson J.R."/>
            <person name="Lauterbach L."/>
            <person name="Steele A.D."/>
            <person name="Gui C."/>
            <person name="Meng S."/>
            <person name="Li G."/>
            <person name="Viehrig K."/>
            <person name="Ye F."/>
            <person name="Su P."/>
            <person name="Kiefer A.F."/>
            <person name="Nichols A."/>
            <person name="Cepeda A.J."/>
            <person name="Yan W."/>
            <person name="Fan B."/>
            <person name="Jiang Y."/>
            <person name="Adhikari A."/>
            <person name="Zheng C.-J."/>
            <person name="Schuster L."/>
            <person name="Cowan T.M."/>
            <person name="Smanski M.J."/>
            <person name="Chevrette M.G."/>
            <person name="De Carvalho L.P.S."/>
            <person name="Shen B."/>
        </authorList>
    </citation>
    <scope>NUCLEOTIDE SEQUENCE [LARGE SCALE GENOMIC DNA]</scope>
    <source>
        <strain evidence="2 3">NPDC050545</strain>
    </source>
</reference>
<dbReference type="Gene3D" id="3.75.10.10">
    <property type="entry name" value="L-arginine/glycine Amidinotransferase, Chain A"/>
    <property type="match status" value="2"/>
</dbReference>
<evidence type="ECO:0000313" key="2">
    <source>
        <dbReference type="EMBL" id="MFI6499027.1"/>
    </source>
</evidence>
<proteinExistence type="predicted"/>
<dbReference type="PANTHER" id="PTHR10837:SF8">
    <property type="entry name" value="PROTEIN-ARGININE DEIMINASE"/>
    <property type="match status" value="1"/>
</dbReference>
<gene>
    <name evidence="2" type="ORF">ACIBG2_16690</name>
</gene>
<dbReference type="RefSeq" id="WP_397082259.1">
    <property type="nucleotide sequence ID" value="NZ_JBITGY010000004.1"/>
</dbReference>
<protein>
    <submittedName>
        <fullName evidence="2">Protein-arginine deiminase family protein</fullName>
    </submittedName>
</protein>
<dbReference type="InterPro" id="IPR013530">
    <property type="entry name" value="PAD_C"/>
</dbReference>
<dbReference type="PANTHER" id="PTHR10837">
    <property type="entry name" value="PEPTIDYLARGININE DEIMINASE"/>
    <property type="match status" value="1"/>
</dbReference>
<sequence>MSTLPPDKATLHVDFTQVGEVPVTYETWGRRGGPPGVLVMPGLRAQQAVRGLARLKIRRVSANDDLVLRLEPQPKDVSIMTSTATGWKATADPAADTTLVVEAAAYAEGQSTFRAVLEERDGSGRGDSALFSVAPFLLLPNDCPVEKIYVWYKHALNHPTVVELAEVLRELLGAQHVTLDPKTTPITPGDYGKLEVIDASHFPDNSWVQDYCEIGYRWTGDGRSEHLAVVTPNDGTLSDAVRRAMSSDRLKVLEVTNQPLEDSTDFGGNVECFPAVGKETRRMPSGPAGPEIEEHPPAPYGKILLGESEFHLFTLPKDRAAALNRGRLSHELWLDFSQRLYTLGQAEIRREGAGRWLVTDSWGNDRRRQFLITETADGLDVFFVRSVEAEYRRFLAAQAVQPILSVDTSWLSVGHVDEIISVVPGRRLLVASSSLAVELLTDVRERKFTATRMFRGRQVNALGAQYQNGLTVDQALAEHGSFNTETIQALHLDPIEERLKAGLDLQDEALIRLPVLYASVLVPPGQRLGAILEPPDALRTTALSTSLVNVLVVGEHILMPRPHGPRLSRDDVKTILRFRPPAHLLEQWHWEKAGTTAGTLAERFELAPGAILAVNPDAFADGTTRQPWTRIRIPEQNVDLFEAYVAREFEKAELTVHFVDTWVYHQLLGELHCATNVRRTPPDTTPAGWGTLS</sequence>
<name>A0ABW7YSY4_9ACTN</name>
<evidence type="ECO:0000259" key="1">
    <source>
        <dbReference type="Pfam" id="PF03068"/>
    </source>
</evidence>
<dbReference type="InterPro" id="IPR004303">
    <property type="entry name" value="PAD"/>
</dbReference>
<organism evidence="2 3">
    <name type="scientific">Nonomuraea typhae</name>
    <dbReference type="NCBI Taxonomy" id="2603600"/>
    <lineage>
        <taxon>Bacteria</taxon>
        <taxon>Bacillati</taxon>
        <taxon>Actinomycetota</taxon>
        <taxon>Actinomycetes</taxon>
        <taxon>Streptosporangiales</taxon>
        <taxon>Streptosporangiaceae</taxon>
        <taxon>Nonomuraea</taxon>
    </lineage>
</organism>
<comment type="caution">
    <text evidence="2">The sequence shown here is derived from an EMBL/GenBank/DDBJ whole genome shotgun (WGS) entry which is preliminary data.</text>
</comment>